<dbReference type="RefSeq" id="WP_157299999.1">
    <property type="nucleotide sequence ID" value="NZ_BAAAZB010000025.1"/>
</dbReference>
<dbReference type="Gene3D" id="3.40.30.10">
    <property type="entry name" value="Glutaredoxin"/>
    <property type="match status" value="1"/>
</dbReference>
<dbReference type="EMBL" id="WRXO01000003">
    <property type="protein sequence ID" value="MVT41370.1"/>
    <property type="molecule type" value="Genomic_DNA"/>
</dbReference>
<dbReference type="InterPro" id="IPR036249">
    <property type="entry name" value="Thioredoxin-like_sf"/>
</dbReference>
<evidence type="ECO:0008006" key="4">
    <source>
        <dbReference type="Google" id="ProtNLM"/>
    </source>
</evidence>
<reference evidence="2 3" key="1">
    <citation type="submission" date="2019-12" db="EMBL/GenBank/DDBJ databases">
        <title>The draft genomic sequence of strain Chitinophaga oryziterrae JCM 16595.</title>
        <authorList>
            <person name="Zhang X."/>
        </authorList>
    </citation>
    <scope>NUCLEOTIDE SEQUENCE [LARGE SCALE GENOMIC DNA]</scope>
    <source>
        <strain evidence="2 3">JCM 16595</strain>
    </source>
</reference>
<proteinExistence type="predicted"/>
<accession>A0A6N8J814</accession>
<dbReference type="OrthoDB" id="9815205at2"/>
<dbReference type="Proteomes" id="UP000468388">
    <property type="component" value="Unassembled WGS sequence"/>
</dbReference>
<evidence type="ECO:0000313" key="3">
    <source>
        <dbReference type="Proteomes" id="UP000468388"/>
    </source>
</evidence>
<protein>
    <recommendedName>
        <fullName evidence="4">Redoxin domain-containing protein</fullName>
    </recommendedName>
</protein>
<organism evidence="2 3">
    <name type="scientific">Chitinophaga oryziterrae</name>
    <dbReference type="NCBI Taxonomy" id="1031224"/>
    <lineage>
        <taxon>Bacteria</taxon>
        <taxon>Pseudomonadati</taxon>
        <taxon>Bacteroidota</taxon>
        <taxon>Chitinophagia</taxon>
        <taxon>Chitinophagales</taxon>
        <taxon>Chitinophagaceae</taxon>
        <taxon>Chitinophaga</taxon>
    </lineage>
</organism>
<sequence length="150" mass="17353">MKSLAVIVFAMFFFIGAHAQEDTLPPLKVKDVNGKSFTLNDFKGKVTFIRMWKSYEPSVADLAFVEWLEKQYGSKIGYIYLCSESFTDAWKKTFARFPDLKGIQLVTDGDEKKWEAFLEHYSQIAIVGKEGDIYYQNDYQFEAGLEELLK</sequence>
<evidence type="ECO:0000256" key="1">
    <source>
        <dbReference type="SAM" id="SignalP"/>
    </source>
</evidence>
<name>A0A6N8J814_9BACT</name>
<keyword evidence="3" id="KW-1185">Reference proteome</keyword>
<feature type="signal peptide" evidence="1">
    <location>
        <begin position="1"/>
        <end position="19"/>
    </location>
</feature>
<dbReference type="AlphaFoldDB" id="A0A6N8J814"/>
<evidence type="ECO:0000313" key="2">
    <source>
        <dbReference type="EMBL" id="MVT41370.1"/>
    </source>
</evidence>
<keyword evidence="1" id="KW-0732">Signal</keyword>
<comment type="caution">
    <text evidence="2">The sequence shown here is derived from an EMBL/GenBank/DDBJ whole genome shotgun (WGS) entry which is preliminary data.</text>
</comment>
<gene>
    <name evidence="2" type="ORF">GO495_12310</name>
</gene>
<feature type="chain" id="PRO_5027124348" description="Redoxin domain-containing protein" evidence="1">
    <location>
        <begin position="20"/>
        <end position="150"/>
    </location>
</feature>
<dbReference type="SUPFAM" id="SSF52833">
    <property type="entry name" value="Thioredoxin-like"/>
    <property type="match status" value="1"/>
</dbReference>